<feature type="region of interest" description="Disordered" evidence="2">
    <location>
        <begin position="308"/>
        <end position="327"/>
    </location>
</feature>
<feature type="compositionally biased region" description="Polar residues" evidence="2">
    <location>
        <begin position="1"/>
        <end position="26"/>
    </location>
</feature>
<evidence type="ECO:0000313" key="4">
    <source>
        <dbReference type="Proteomes" id="UP001497644"/>
    </source>
</evidence>
<evidence type="ECO:0000256" key="2">
    <source>
        <dbReference type="SAM" id="MobiDB-lite"/>
    </source>
</evidence>
<feature type="region of interest" description="Disordered" evidence="2">
    <location>
        <begin position="210"/>
        <end position="229"/>
    </location>
</feature>
<feature type="region of interest" description="Disordered" evidence="2">
    <location>
        <begin position="1"/>
        <end position="31"/>
    </location>
</feature>
<feature type="compositionally biased region" description="Basic residues" evidence="2">
    <location>
        <begin position="268"/>
        <end position="280"/>
    </location>
</feature>
<feature type="compositionally biased region" description="Polar residues" evidence="2">
    <location>
        <begin position="249"/>
        <end position="261"/>
    </location>
</feature>
<dbReference type="AlphaFoldDB" id="A0AAV2NBA4"/>
<dbReference type="Proteomes" id="UP001497644">
    <property type="component" value="Chromosome 12"/>
</dbReference>
<feature type="compositionally biased region" description="Basic residues" evidence="2">
    <location>
        <begin position="315"/>
        <end position="327"/>
    </location>
</feature>
<protein>
    <submittedName>
        <fullName evidence="3">Uncharacterized protein</fullName>
    </submittedName>
</protein>
<reference evidence="3" key="1">
    <citation type="submission" date="2024-04" db="EMBL/GenBank/DDBJ databases">
        <authorList>
            <consortium name="Molecular Ecology Group"/>
        </authorList>
    </citation>
    <scope>NUCLEOTIDE SEQUENCE</scope>
</reference>
<feature type="coiled-coil region" evidence="1">
    <location>
        <begin position="638"/>
        <end position="665"/>
    </location>
</feature>
<dbReference type="EMBL" id="OZ034835">
    <property type="protein sequence ID" value="CAL1677268.1"/>
    <property type="molecule type" value="Genomic_DNA"/>
</dbReference>
<name>A0AAV2NBA4_9HYME</name>
<feature type="region of interest" description="Disordered" evidence="2">
    <location>
        <begin position="239"/>
        <end position="292"/>
    </location>
</feature>
<accession>A0AAV2NBA4</accession>
<proteinExistence type="predicted"/>
<feature type="compositionally biased region" description="Basic and acidic residues" evidence="2">
    <location>
        <begin position="210"/>
        <end position="225"/>
    </location>
</feature>
<gene>
    <name evidence="3" type="ORF">LPLAT_LOCUS3310</name>
</gene>
<evidence type="ECO:0000256" key="1">
    <source>
        <dbReference type="SAM" id="Coils"/>
    </source>
</evidence>
<keyword evidence="4" id="KW-1185">Reference proteome</keyword>
<evidence type="ECO:0000313" key="3">
    <source>
        <dbReference type="EMBL" id="CAL1677268.1"/>
    </source>
</evidence>
<keyword evidence="1" id="KW-0175">Coiled coil</keyword>
<sequence>MNIDNSKSGIFESSSKAQSEMQSCKLNESESRPNITLKKMGQELDEAETKCFTLKSELNYVMGVCQKVKTEMKDTLRLSSKSAQLSPRRIVDNYDDVIEEFESSKQQKQNGLLNVTITPKTQLDKKLPITMPVQNETLKASGEYEDPLSRFPEYVREHLQSMLRVEDSVEELTSKADEESYFCVIPPNSARRDIRDAELNLNIPDTAKVRRAEKSKRASRMERSESNSVYNKAGNTLSKMRKRKGRLRSSVSKSTVATKDTSLIGRKEAKRRRHRGHGVIHKQSNPPKSLKKSNDVVEIFHNTTLKSSNSGISSKHSKFGKQTKCVKRHPTETANQKIQETLHLERVNHEYQFDNKENEQRNQCPQSLNYQCDSGAIPERVQEHDISEKHSKDFCPSPRYKTHQCEHNAFDRCHDPMFTPSYEMPTLASRLKRSNRSYFSRFNFRNIPFVVGTSVTPSHNLGLNIQQVLSVMKTRQPITNDVTPLLISKVSRGMKPMSILLDQMNSGHSGRSALSISSHLPGIFNNESSNNIKRDKKLSVFDLQRAENARTSNVSGTTMIPEKDNDVARQFNKEKIDSYDHKIKQQSSTVVNKSNTPAIVRNQQGVSKILSNKETNIGDYKTRTITSAHNSKEIRDILINLHDQFEEMNTKYEKLQSEVEKSNDKSLAKELSAMEKELGVKEEEINAVIGLYKEVMTLKQQMKMLHEKNSLVCITTESAKGSHKNPFPISSILPGKSHSMNPTQIFGRRKFNATREPPASMQLAALLRQIQTFHKQMQLVL</sequence>
<organism evidence="3 4">
    <name type="scientific">Lasius platythorax</name>
    <dbReference type="NCBI Taxonomy" id="488582"/>
    <lineage>
        <taxon>Eukaryota</taxon>
        <taxon>Metazoa</taxon>
        <taxon>Ecdysozoa</taxon>
        <taxon>Arthropoda</taxon>
        <taxon>Hexapoda</taxon>
        <taxon>Insecta</taxon>
        <taxon>Pterygota</taxon>
        <taxon>Neoptera</taxon>
        <taxon>Endopterygota</taxon>
        <taxon>Hymenoptera</taxon>
        <taxon>Apocrita</taxon>
        <taxon>Aculeata</taxon>
        <taxon>Formicoidea</taxon>
        <taxon>Formicidae</taxon>
        <taxon>Formicinae</taxon>
        <taxon>Lasius</taxon>
        <taxon>Lasius</taxon>
    </lineage>
</organism>